<evidence type="ECO:0000256" key="1">
    <source>
        <dbReference type="ARBA" id="ARBA00022729"/>
    </source>
</evidence>
<dbReference type="PANTHER" id="PTHR22702:SF1">
    <property type="entry name" value="PROTEASE-ASSOCIATED DOMAIN-CONTAINING PROTEIN 1"/>
    <property type="match status" value="1"/>
</dbReference>
<feature type="chain" id="PRO_5046349644" evidence="3">
    <location>
        <begin position="36"/>
        <end position="485"/>
    </location>
</feature>
<dbReference type="SUPFAM" id="SSF52025">
    <property type="entry name" value="PA domain"/>
    <property type="match status" value="1"/>
</dbReference>
<organism evidence="5 6">
    <name type="scientific">Telluria mixta</name>
    <dbReference type="NCBI Taxonomy" id="34071"/>
    <lineage>
        <taxon>Bacteria</taxon>
        <taxon>Pseudomonadati</taxon>
        <taxon>Pseudomonadota</taxon>
        <taxon>Betaproteobacteria</taxon>
        <taxon>Burkholderiales</taxon>
        <taxon>Oxalobacteraceae</taxon>
        <taxon>Telluria group</taxon>
        <taxon>Telluria</taxon>
    </lineage>
</organism>
<dbReference type="InterPro" id="IPR003137">
    <property type="entry name" value="PA_domain"/>
</dbReference>
<keyword evidence="1 3" id="KW-0732">Signal</keyword>
<evidence type="ECO:0000256" key="3">
    <source>
        <dbReference type="SAM" id="SignalP"/>
    </source>
</evidence>
<dbReference type="Pfam" id="PF02225">
    <property type="entry name" value="PA"/>
    <property type="match status" value="1"/>
</dbReference>
<comment type="caution">
    <text evidence="5">The sequence shown here is derived from an EMBL/GenBank/DDBJ whole genome shotgun (WGS) entry which is preliminary data.</text>
</comment>
<dbReference type="PROSITE" id="PS51257">
    <property type="entry name" value="PROKAR_LIPOPROTEIN"/>
    <property type="match status" value="1"/>
</dbReference>
<evidence type="ECO:0000256" key="2">
    <source>
        <dbReference type="ARBA" id="ARBA00023180"/>
    </source>
</evidence>
<dbReference type="RefSeq" id="WP_259452510.1">
    <property type="nucleotide sequence ID" value="NZ_CP119520.1"/>
</dbReference>
<feature type="signal peptide" evidence="3">
    <location>
        <begin position="1"/>
        <end position="35"/>
    </location>
</feature>
<accession>A0ABT2C819</accession>
<gene>
    <name evidence="5" type="ORF">NX786_29840</name>
</gene>
<dbReference type="Proteomes" id="UP001165263">
    <property type="component" value="Unassembled WGS sequence"/>
</dbReference>
<sequence>MRAADTSRLQRAAGALACIAAACAFTFGAAAPARAAATIVIVNQNEPGTGFNDPTPVAPVGGNTGTTLGQQRLNAFQRAADIWGATLTSSVPIRIGASFVPLACTATSAVLGSAGANEIWNDFPNAPRAGTWYPGALASKLAGQDISSPGEPHIIAHFNARLGLFPDCLPGSGFYLGLDNNFGEQIDLVTVLLHEFAHGLGFQTFTNHETGAEIQGMPSIWDYYLLDNRTGKLWVEMTDAERAASAVTWRGLSWNGPIVTAAVPQVLVPVSNLGVGGTAAGTAAGNYAVGDAAFGPPLSNPPVAGQLMPVVDQPAGTGLACDPLNAVNSLAVRGNIALVDRGTCDFVTKARNVQAAGALGMVVADNQPGDVAGMSGNDAGITIPSVRVTQADGIRLKAALQRRSRTQSGVVASLGLDTTRLAGTDNAGRILMYTPTAYSPGSTVSHYTTEAKPNQLMEPAINTDLPHEVTPPRDLTYPLLRDIGW</sequence>
<evidence type="ECO:0000313" key="6">
    <source>
        <dbReference type="Proteomes" id="UP001165263"/>
    </source>
</evidence>
<name>A0ABT2C819_9BURK</name>
<keyword evidence="2" id="KW-0325">Glycoprotein</keyword>
<dbReference type="InterPro" id="IPR046450">
    <property type="entry name" value="PA_dom_sf"/>
</dbReference>
<dbReference type="CDD" id="cd04818">
    <property type="entry name" value="PA_subtilisin_1"/>
    <property type="match status" value="1"/>
</dbReference>
<dbReference type="EMBL" id="JANUHC010000015">
    <property type="protein sequence ID" value="MCS0633549.1"/>
    <property type="molecule type" value="Genomic_DNA"/>
</dbReference>
<dbReference type="PANTHER" id="PTHR22702">
    <property type="entry name" value="PROTEASE-ASSOCIATED DOMAIN-CONTAINING PROTEIN"/>
    <property type="match status" value="1"/>
</dbReference>
<feature type="domain" description="PA" evidence="4">
    <location>
        <begin position="309"/>
        <end position="395"/>
    </location>
</feature>
<proteinExistence type="predicted"/>
<keyword evidence="6" id="KW-1185">Reference proteome</keyword>
<reference evidence="5" key="1">
    <citation type="submission" date="2022-08" db="EMBL/GenBank/DDBJ databases">
        <title>Reclassification of Massilia species as members of the genera Telluria, Duganella, Pseudoduganella, Mokoshia gen. nov. and Zemynaea gen. nov. using orthogonal and non-orthogonal genome-based approaches.</title>
        <authorList>
            <person name="Bowman J.P."/>
        </authorList>
    </citation>
    <scope>NUCLEOTIDE SEQUENCE</scope>
    <source>
        <strain evidence="5">LMG 11547</strain>
    </source>
</reference>
<evidence type="ECO:0000259" key="4">
    <source>
        <dbReference type="Pfam" id="PF02225"/>
    </source>
</evidence>
<dbReference type="Gene3D" id="3.50.30.30">
    <property type="match status" value="1"/>
</dbReference>
<protein>
    <submittedName>
        <fullName evidence="5">Peptidase</fullName>
    </submittedName>
</protein>
<evidence type="ECO:0000313" key="5">
    <source>
        <dbReference type="EMBL" id="MCS0633549.1"/>
    </source>
</evidence>